<sequence length="82" mass="9352">MKSVKPASISMELHCFMAEFSTPKPKSTCIFSASEYSSDWPQFHFQIQLSTFKLIIPLLLFSKSPLVQSRPTIQLFLCLLPL</sequence>
<dbReference type="EMBL" id="KB740984">
    <property type="protein sequence ID" value="ENN76305.1"/>
    <property type="molecule type" value="Genomic_DNA"/>
</dbReference>
<proteinExistence type="predicted"/>
<accession>N6U3Y3</accession>
<gene>
    <name evidence="1" type="ORF">YQE_07268</name>
</gene>
<protein>
    <submittedName>
        <fullName evidence="1">Uncharacterized protein</fullName>
    </submittedName>
</protein>
<dbReference type="AlphaFoldDB" id="N6U3Y3"/>
<reference evidence="1" key="1">
    <citation type="journal article" date="2013" name="Genome Biol.">
        <title>Draft genome of the mountain pine beetle, Dendroctonus ponderosae Hopkins, a major forest pest.</title>
        <authorList>
            <person name="Keeling C.I."/>
            <person name="Yuen M.M."/>
            <person name="Liao N.Y."/>
            <person name="Docking T.R."/>
            <person name="Chan S.K."/>
            <person name="Taylor G.A."/>
            <person name="Palmquist D.L."/>
            <person name="Jackman S.D."/>
            <person name="Nguyen A."/>
            <person name="Li M."/>
            <person name="Henderson H."/>
            <person name="Janes J.K."/>
            <person name="Zhao Y."/>
            <person name="Pandoh P."/>
            <person name="Moore R."/>
            <person name="Sperling F.A."/>
            <person name="Huber D.P."/>
            <person name="Birol I."/>
            <person name="Jones S.J."/>
            <person name="Bohlmann J."/>
        </authorList>
    </citation>
    <scope>NUCLEOTIDE SEQUENCE</scope>
</reference>
<evidence type="ECO:0000313" key="1">
    <source>
        <dbReference type="EMBL" id="ENN76305.1"/>
    </source>
</evidence>
<name>N6U3Y3_DENPD</name>
<dbReference type="HOGENOM" id="CLU_2560633_0_0_1"/>
<organism evidence="1">
    <name type="scientific">Dendroctonus ponderosae</name>
    <name type="common">Mountain pine beetle</name>
    <dbReference type="NCBI Taxonomy" id="77166"/>
    <lineage>
        <taxon>Eukaryota</taxon>
        <taxon>Metazoa</taxon>
        <taxon>Ecdysozoa</taxon>
        <taxon>Arthropoda</taxon>
        <taxon>Hexapoda</taxon>
        <taxon>Insecta</taxon>
        <taxon>Pterygota</taxon>
        <taxon>Neoptera</taxon>
        <taxon>Endopterygota</taxon>
        <taxon>Coleoptera</taxon>
        <taxon>Polyphaga</taxon>
        <taxon>Cucujiformia</taxon>
        <taxon>Curculionidae</taxon>
        <taxon>Scolytinae</taxon>
        <taxon>Dendroctonus</taxon>
    </lineage>
</organism>
<feature type="non-terminal residue" evidence="1">
    <location>
        <position position="1"/>
    </location>
</feature>